<dbReference type="AlphaFoldDB" id="A0A9W8LWW3"/>
<evidence type="ECO:0000256" key="1">
    <source>
        <dbReference type="SAM" id="MobiDB-lite"/>
    </source>
</evidence>
<feature type="non-terminal residue" evidence="2">
    <location>
        <position position="191"/>
    </location>
</feature>
<accession>A0A9W8LWW3</accession>
<dbReference type="EMBL" id="JANBUW010001084">
    <property type="protein sequence ID" value="KAJ2844427.1"/>
    <property type="molecule type" value="Genomic_DNA"/>
</dbReference>
<reference evidence="2" key="1">
    <citation type="submission" date="2022-07" db="EMBL/GenBank/DDBJ databases">
        <title>Phylogenomic reconstructions and comparative analyses of Kickxellomycotina fungi.</title>
        <authorList>
            <person name="Reynolds N.K."/>
            <person name="Stajich J.E."/>
            <person name="Barry K."/>
            <person name="Grigoriev I.V."/>
            <person name="Crous P."/>
            <person name="Smith M.E."/>
        </authorList>
    </citation>
    <scope>NUCLEOTIDE SEQUENCE</scope>
    <source>
        <strain evidence="2">NRRL 1566</strain>
    </source>
</reference>
<gene>
    <name evidence="2" type="ORF">IWW36_005193</name>
</gene>
<protein>
    <submittedName>
        <fullName evidence="2">Uncharacterized protein</fullName>
    </submittedName>
</protein>
<dbReference type="Proteomes" id="UP001139887">
    <property type="component" value="Unassembled WGS sequence"/>
</dbReference>
<sequence>MADADCCARANSEDWDPLLYLKPIDDYQYLNAKTMHRQEQADETLGTLLTGIEHRSSSTSSSNAASRVSASGLRRRNCASRELSMLNENSGAISVNSASQVAASIIDAEGARHSEGAQRAQGLRARVQQTIRQVRDYFMAEFRPAAPILDLTYDRLYSQGLDDEENWPRPNANGEYDDGDELPPLRQLIGR</sequence>
<proteinExistence type="predicted"/>
<evidence type="ECO:0000313" key="3">
    <source>
        <dbReference type="Proteomes" id="UP001139887"/>
    </source>
</evidence>
<name>A0A9W8LWW3_9FUNG</name>
<evidence type="ECO:0000313" key="2">
    <source>
        <dbReference type="EMBL" id="KAJ2844427.1"/>
    </source>
</evidence>
<comment type="caution">
    <text evidence="2">The sequence shown here is derived from an EMBL/GenBank/DDBJ whole genome shotgun (WGS) entry which is preliminary data.</text>
</comment>
<organism evidence="2 3">
    <name type="scientific">Coemansia brasiliensis</name>
    <dbReference type="NCBI Taxonomy" id="2650707"/>
    <lineage>
        <taxon>Eukaryota</taxon>
        <taxon>Fungi</taxon>
        <taxon>Fungi incertae sedis</taxon>
        <taxon>Zoopagomycota</taxon>
        <taxon>Kickxellomycotina</taxon>
        <taxon>Kickxellomycetes</taxon>
        <taxon>Kickxellales</taxon>
        <taxon>Kickxellaceae</taxon>
        <taxon>Coemansia</taxon>
    </lineage>
</organism>
<dbReference type="OrthoDB" id="5544413at2759"/>
<keyword evidence="3" id="KW-1185">Reference proteome</keyword>
<feature type="region of interest" description="Disordered" evidence="1">
    <location>
        <begin position="161"/>
        <end position="191"/>
    </location>
</feature>